<dbReference type="RefSeq" id="WP_207989960.1">
    <property type="nucleotide sequence ID" value="NZ_CP071794.1"/>
</dbReference>
<dbReference type="InterPro" id="IPR003646">
    <property type="entry name" value="SH3-like_bac-type"/>
</dbReference>
<feature type="chain" id="PRO_5046877644" evidence="1">
    <location>
        <begin position="25"/>
        <end position="179"/>
    </location>
</feature>
<evidence type="ECO:0000313" key="4">
    <source>
        <dbReference type="Proteomes" id="UP000663923"/>
    </source>
</evidence>
<gene>
    <name evidence="3" type="ORF">J4G78_08080</name>
</gene>
<dbReference type="EMBL" id="CP071794">
    <property type="protein sequence ID" value="QTD57470.1"/>
    <property type="molecule type" value="Genomic_DNA"/>
</dbReference>
<dbReference type="Pfam" id="PF08239">
    <property type="entry name" value="SH3_3"/>
    <property type="match status" value="1"/>
</dbReference>
<feature type="signal peptide" evidence="1">
    <location>
        <begin position="1"/>
        <end position="24"/>
    </location>
</feature>
<name>A0ABX7T942_9SPHN</name>
<organism evidence="3 4">
    <name type="scientific">Parasphingorhabdus cellanae</name>
    <dbReference type="NCBI Taxonomy" id="2806553"/>
    <lineage>
        <taxon>Bacteria</taxon>
        <taxon>Pseudomonadati</taxon>
        <taxon>Pseudomonadota</taxon>
        <taxon>Alphaproteobacteria</taxon>
        <taxon>Sphingomonadales</taxon>
        <taxon>Sphingomonadaceae</taxon>
        <taxon>Parasphingorhabdus</taxon>
    </lineage>
</organism>
<protein>
    <submittedName>
        <fullName evidence="3">SH3 domain-containing protein</fullName>
    </submittedName>
</protein>
<reference evidence="3 4" key="1">
    <citation type="submission" date="2021-03" db="EMBL/GenBank/DDBJ databases">
        <title>Complete genome of Parasphingorhabdus_sp.JHSY0214.</title>
        <authorList>
            <person name="Yoo J.H."/>
            <person name="Bae J.W."/>
        </authorList>
    </citation>
    <scope>NUCLEOTIDE SEQUENCE [LARGE SCALE GENOMIC DNA]</scope>
    <source>
        <strain evidence="3 4">JHSY0214</strain>
    </source>
</reference>
<dbReference type="Proteomes" id="UP000663923">
    <property type="component" value="Chromosome"/>
</dbReference>
<evidence type="ECO:0000256" key="1">
    <source>
        <dbReference type="SAM" id="SignalP"/>
    </source>
</evidence>
<keyword evidence="4" id="KW-1185">Reference proteome</keyword>
<accession>A0ABX7T942</accession>
<dbReference type="Gene3D" id="2.30.30.40">
    <property type="entry name" value="SH3 Domains"/>
    <property type="match status" value="1"/>
</dbReference>
<evidence type="ECO:0000259" key="2">
    <source>
        <dbReference type="Pfam" id="PF08239"/>
    </source>
</evidence>
<proteinExistence type="predicted"/>
<keyword evidence="1" id="KW-0732">Signal</keyword>
<feature type="domain" description="SH3b" evidence="2">
    <location>
        <begin position="33"/>
        <end position="84"/>
    </location>
</feature>
<evidence type="ECO:0000313" key="3">
    <source>
        <dbReference type="EMBL" id="QTD57470.1"/>
    </source>
</evidence>
<sequence length="179" mass="20689">MKFHRILVPSILALTSILPQAAHATVAAYTSHTVDLRAGPSMGYPPIQYVRKGTGVHVHGCVRNYTWCDISTRGRRGWASAAYLATIRDDKPVYIPPYALDLGIPIVTFELDDYWHENYLDYEFYDERDYWDDYVWEDDGLPPGWMEDWEEESDDLVILEDDGSIICFIEDYDTVYDCS</sequence>